<dbReference type="PANTHER" id="PTHR30537:SF1">
    <property type="entry name" value="HTH-TYPE TRANSCRIPTIONAL REGULATOR PGRR"/>
    <property type="match status" value="1"/>
</dbReference>
<evidence type="ECO:0000256" key="4">
    <source>
        <dbReference type="ARBA" id="ARBA00023163"/>
    </source>
</evidence>
<feature type="domain" description="HTH lysR-type" evidence="5">
    <location>
        <begin position="6"/>
        <end position="60"/>
    </location>
</feature>
<gene>
    <name evidence="6" type="ORF">FJW01_05125</name>
</gene>
<evidence type="ECO:0000256" key="3">
    <source>
        <dbReference type="ARBA" id="ARBA00023125"/>
    </source>
</evidence>
<sequence>MMTDKNALEIFVIVAQTQNFRLAAEQLGVTRPAISQSLRRLEDRLNITLLQRTTRSVTLTEAGQRLYADVAPAISQLNRAVTDIAELAAEPRGQLRLAISSIAERMLGGELLAGFITAYPRIELDITVTDEEFDIVGQGYDAGVRLGEVIAQDMIAVPVSRPQRQVAVASPDYLARAGTPHHPQDLVHHRCIGWRKGPGVAPYRWEFAEQGREFDVAVNPQLTTNDMGIMIRTACAGGGISFGMEETFQPYIARGELVTLLDAWLPAFDGFYLYFPSRKNLAPKMRALIDHVRISSAPVSDDSARR</sequence>
<dbReference type="SUPFAM" id="SSF46785">
    <property type="entry name" value="Winged helix' DNA-binding domain"/>
    <property type="match status" value="1"/>
</dbReference>
<keyword evidence="4" id="KW-0804">Transcription</keyword>
<dbReference type="Gene3D" id="3.40.190.290">
    <property type="match status" value="1"/>
</dbReference>
<dbReference type="InterPro" id="IPR036390">
    <property type="entry name" value="WH_DNA-bd_sf"/>
</dbReference>
<dbReference type="FunFam" id="1.10.10.10:FF:000001">
    <property type="entry name" value="LysR family transcriptional regulator"/>
    <property type="match status" value="1"/>
</dbReference>
<dbReference type="InterPro" id="IPR058163">
    <property type="entry name" value="LysR-type_TF_proteobact-type"/>
</dbReference>
<dbReference type="GO" id="GO:0006351">
    <property type="term" value="P:DNA-templated transcription"/>
    <property type="evidence" value="ECO:0007669"/>
    <property type="project" value="TreeGrafter"/>
</dbReference>
<dbReference type="RefSeq" id="WP_128084599.1">
    <property type="nucleotide sequence ID" value="NZ_CP071407.1"/>
</dbReference>
<dbReference type="PANTHER" id="PTHR30537">
    <property type="entry name" value="HTH-TYPE TRANSCRIPTIONAL REGULATOR"/>
    <property type="match status" value="1"/>
</dbReference>
<dbReference type="AlphaFoldDB" id="A0A506QIL6"/>
<dbReference type="EMBL" id="VHJA01000037">
    <property type="protein sequence ID" value="TPV45637.1"/>
    <property type="molecule type" value="Genomic_DNA"/>
</dbReference>
<dbReference type="InterPro" id="IPR000847">
    <property type="entry name" value="LysR_HTH_N"/>
</dbReference>
<evidence type="ECO:0000313" key="7">
    <source>
        <dbReference type="Proteomes" id="UP000317747"/>
    </source>
</evidence>
<dbReference type="CDD" id="cd08474">
    <property type="entry name" value="PBP2_CrgA_like_5"/>
    <property type="match status" value="1"/>
</dbReference>
<dbReference type="GO" id="GO:0003700">
    <property type="term" value="F:DNA-binding transcription factor activity"/>
    <property type="evidence" value="ECO:0007669"/>
    <property type="project" value="InterPro"/>
</dbReference>
<dbReference type="OrthoDB" id="9813056at2"/>
<protein>
    <submittedName>
        <fullName evidence="6">LysR family transcriptional regulator</fullName>
    </submittedName>
</protein>
<keyword evidence="3" id="KW-0238">DNA-binding</keyword>
<organism evidence="6 7">
    <name type="scientific">Pantoea deleyi</name>
    <dbReference type="NCBI Taxonomy" id="470932"/>
    <lineage>
        <taxon>Bacteria</taxon>
        <taxon>Pseudomonadati</taxon>
        <taxon>Pseudomonadota</taxon>
        <taxon>Gammaproteobacteria</taxon>
        <taxon>Enterobacterales</taxon>
        <taxon>Erwiniaceae</taxon>
        <taxon>Pantoea</taxon>
    </lineage>
</organism>
<name>A0A506QIL6_9GAMM</name>
<dbReference type="PROSITE" id="PS50931">
    <property type="entry name" value="HTH_LYSR"/>
    <property type="match status" value="1"/>
</dbReference>
<dbReference type="GO" id="GO:0043565">
    <property type="term" value="F:sequence-specific DNA binding"/>
    <property type="evidence" value="ECO:0007669"/>
    <property type="project" value="TreeGrafter"/>
</dbReference>
<evidence type="ECO:0000313" key="6">
    <source>
        <dbReference type="EMBL" id="TPV45637.1"/>
    </source>
</evidence>
<evidence type="ECO:0000256" key="2">
    <source>
        <dbReference type="ARBA" id="ARBA00023015"/>
    </source>
</evidence>
<comment type="similarity">
    <text evidence="1">Belongs to the LysR transcriptional regulatory family.</text>
</comment>
<dbReference type="PRINTS" id="PR00039">
    <property type="entry name" value="HTHLYSR"/>
</dbReference>
<dbReference type="SUPFAM" id="SSF53850">
    <property type="entry name" value="Periplasmic binding protein-like II"/>
    <property type="match status" value="1"/>
</dbReference>
<evidence type="ECO:0000259" key="5">
    <source>
        <dbReference type="PROSITE" id="PS50931"/>
    </source>
</evidence>
<dbReference type="Pfam" id="PF00126">
    <property type="entry name" value="HTH_1"/>
    <property type="match status" value="1"/>
</dbReference>
<dbReference type="Proteomes" id="UP000317747">
    <property type="component" value="Unassembled WGS sequence"/>
</dbReference>
<accession>A0A506QIL6</accession>
<keyword evidence="2" id="KW-0805">Transcription regulation</keyword>
<evidence type="ECO:0000256" key="1">
    <source>
        <dbReference type="ARBA" id="ARBA00009437"/>
    </source>
</evidence>
<dbReference type="Pfam" id="PF03466">
    <property type="entry name" value="LysR_substrate"/>
    <property type="match status" value="1"/>
</dbReference>
<dbReference type="Gene3D" id="1.10.10.10">
    <property type="entry name" value="Winged helix-like DNA-binding domain superfamily/Winged helix DNA-binding domain"/>
    <property type="match status" value="1"/>
</dbReference>
<comment type="caution">
    <text evidence="6">The sequence shown here is derived from an EMBL/GenBank/DDBJ whole genome shotgun (WGS) entry which is preliminary data.</text>
</comment>
<reference evidence="6 7" key="1">
    <citation type="submission" date="2019-06" db="EMBL/GenBank/DDBJ databases">
        <title>Taxogenomics and systematics of the genus Pantoea.</title>
        <authorList>
            <person name="Tambong J.T."/>
        </authorList>
    </citation>
    <scope>NUCLEOTIDE SEQUENCE [LARGE SCALE GENOMIC DNA]</scope>
    <source>
        <strain evidence="6 7">LMG 24200</strain>
    </source>
</reference>
<dbReference type="InterPro" id="IPR036388">
    <property type="entry name" value="WH-like_DNA-bd_sf"/>
</dbReference>
<dbReference type="InterPro" id="IPR005119">
    <property type="entry name" value="LysR_subst-bd"/>
</dbReference>
<keyword evidence="7" id="KW-1185">Reference proteome</keyword>
<proteinExistence type="inferred from homology"/>